<dbReference type="SUPFAM" id="SSF57196">
    <property type="entry name" value="EGF/Laminin"/>
    <property type="match status" value="2"/>
</dbReference>
<keyword evidence="2" id="KW-0677">Repeat</keyword>
<dbReference type="InterPro" id="IPR001881">
    <property type="entry name" value="EGF-like_Ca-bd_dom"/>
</dbReference>
<dbReference type="PROSITE" id="PS50026">
    <property type="entry name" value="EGF_3"/>
    <property type="match status" value="1"/>
</dbReference>
<proteinExistence type="predicted"/>
<evidence type="ECO:0000256" key="2">
    <source>
        <dbReference type="ARBA" id="ARBA00022737"/>
    </source>
</evidence>
<dbReference type="PANTHER" id="PTHR24049">
    <property type="entry name" value="CRUMBS FAMILY MEMBER"/>
    <property type="match status" value="1"/>
</dbReference>
<feature type="non-terminal residue" evidence="6">
    <location>
        <position position="1"/>
    </location>
</feature>
<dbReference type="Gene3D" id="2.10.25.10">
    <property type="entry name" value="Laminin"/>
    <property type="match status" value="1"/>
</dbReference>
<keyword evidence="1 4" id="KW-0245">EGF-like domain</keyword>
<keyword evidence="3 4" id="KW-1015">Disulfide bond</keyword>
<organism evidence="6 7">
    <name type="scientific">Cirrhinus mrigala</name>
    <name type="common">Mrigala</name>
    <dbReference type="NCBI Taxonomy" id="683832"/>
    <lineage>
        <taxon>Eukaryota</taxon>
        <taxon>Metazoa</taxon>
        <taxon>Chordata</taxon>
        <taxon>Craniata</taxon>
        <taxon>Vertebrata</taxon>
        <taxon>Euteleostomi</taxon>
        <taxon>Actinopterygii</taxon>
        <taxon>Neopterygii</taxon>
        <taxon>Teleostei</taxon>
        <taxon>Ostariophysi</taxon>
        <taxon>Cypriniformes</taxon>
        <taxon>Cyprinidae</taxon>
        <taxon>Labeoninae</taxon>
        <taxon>Labeonini</taxon>
        <taxon>Cirrhinus</taxon>
    </lineage>
</organism>
<evidence type="ECO:0000313" key="7">
    <source>
        <dbReference type="Proteomes" id="UP001529510"/>
    </source>
</evidence>
<dbReference type="Proteomes" id="UP001529510">
    <property type="component" value="Unassembled WGS sequence"/>
</dbReference>
<evidence type="ECO:0000256" key="1">
    <source>
        <dbReference type="ARBA" id="ARBA00022536"/>
    </source>
</evidence>
<dbReference type="SMART" id="SM00179">
    <property type="entry name" value="EGF_CA"/>
    <property type="match status" value="1"/>
</dbReference>
<dbReference type="InterPro" id="IPR051022">
    <property type="entry name" value="Notch_Cell-Fate_Det"/>
</dbReference>
<dbReference type="EMBL" id="JAMKFB020000018">
    <property type="protein sequence ID" value="KAL0168729.1"/>
    <property type="molecule type" value="Genomic_DNA"/>
</dbReference>
<evidence type="ECO:0000256" key="4">
    <source>
        <dbReference type="PROSITE-ProRule" id="PRU00076"/>
    </source>
</evidence>
<keyword evidence="7" id="KW-1185">Reference proteome</keyword>
<protein>
    <recommendedName>
        <fullName evidence="5">EGF-like domain-containing protein</fullName>
    </recommendedName>
</protein>
<reference evidence="6 7" key="1">
    <citation type="submission" date="2024-05" db="EMBL/GenBank/DDBJ databases">
        <title>Genome sequencing and assembly of Indian major carp, Cirrhinus mrigala (Hamilton, 1822).</title>
        <authorList>
            <person name="Mohindra V."/>
            <person name="Chowdhury L.M."/>
            <person name="Lal K."/>
            <person name="Jena J.K."/>
        </authorList>
    </citation>
    <scope>NUCLEOTIDE SEQUENCE [LARGE SCALE GENOMIC DNA]</scope>
    <source>
        <strain evidence="6">CM1030</strain>
        <tissue evidence="6">Blood</tissue>
    </source>
</reference>
<dbReference type="Pfam" id="PF00008">
    <property type="entry name" value="EGF"/>
    <property type="match status" value="2"/>
</dbReference>
<dbReference type="AlphaFoldDB" id="A0ABD0P3W3"/>
<accession>A0ABD0P3W3</accession>
<evidence type="ECO:0000256" key="3">
    <source>
        <dbReference type="ARBA" id="ARBA00023157"/>
    </source>
</evidence>
<name>A0ABD0P3W3_CIRMR</name>
<dbReference type="FunFam" id="2.10.25.10:FF:000424">
    <property type="entry name" value="Delta and Notch-like epidermal growth factor-related receptor"/>
    <property type="match status" value="1"/>
</dbReference>
<evidence type="ECO:0000313" key="6">
    <source>
        <dbReference type="EMBL" id="KAL0168729.1"/>
    </source>
</evidence>
<comment type="caution">
    <text evidence="6">The sequence shown here is derived from an EMBL/GenBank/DDBJ whole genome shotgun (WGS) entry which is preliminary data.</text>
</comment>
<gene>
    <name evidence="6" type="ORF">M9458_036951</name>
</gene>
<dbReference type="PROSITE" id="PS01186">
    <property type="entry name" value="EGF_2"/>
    <property type="match status" value="1"/>
</dbReference>
<dbReference type="CDD" id="cd00054">
    <property type="entry name" value="EGF_CA"/>
    <property type="match status" value="1"/>
</dbReference>
<sequence>YQGAMCEQKIDPCASGPCHNNASCSPQGAGLGFSCTCPAGFTGPTCAQLVDFCALNPCAHGICRSVGTSYRCLCVP</sequence>
<dbReference type="SMART" id="SM00181">
    <property type="entry name" value="EGF"/>
    <property type="match status" value="2"/>
</dbReference>
<evidence type="ECO:0000259" key="5">
    <source>
        <dbReference type="PROSITE" id="PS50026"/>
    </source>
</evidence>
<dbReference type="PROSITE" id="PS00022">
    <property type="entry name" value="EGF_1"/>
    <property type="match status" value="1"/>
</dbReference>
<feature type="non-terminal residue" evidence="6">
    <location>
        <position position="76"/>
    </location>
</feature>
<feature type="disulfide bond" evidence="4">
    <location>
        <begin position="18"/>
        <end position="35"/>
    </location>
</feature>
<feature type="disulfide bond" evidence="4">
    <location>
        <begin position="37"/>
        <end position="46"/>
    </location>
</feature>
<comment type="caution">
    <text evidence="4">Lacks conserved residue(s) required for the propagation of feature annotation.</text>
</comment>
<dbReference type="InterPro" id="IPR000742">
    <property type="entry name" value="EGF"/>
</dbReference>
<feature type="domain" description="EGF-like" evidence="5">
    <location>
        <begin position="9"/>
        <end position="47"/>
    </location>
</feature>